<name>A3ZW47_9BACT</name>
<accession>A3ZW47</accession>
<feature type="region of interest" description="Disordered" evidence="1">
    <location>
        <begin position="1"/>
        <end position="30"/>
    </location>
</feature>
<dbReference type="EMBL" id="AANZ01000014">
    <property type="protein sequence ID" value="EAQ79545.1"/>
    <property type="molecule type" value="Genomic_DNA"/>
</dbReference>
<evidence type="ECO:0000313" key="3">
    <source>
        <dbReference type="Proteomes" id="UP000004358"/>
    </source>
</evidence>
<dbReference type="AlphaFoldDB" id="A3ZW47"/>
<dbReference type="HOGENOM" id="CLU_3402319_0_0_0"/>
<proteinExistence type="predicted"/>
<gene>
    <name evidence="2" type="ORF">DSM3645_03678</name>
</gene>
<dbReference type="Proteomes" id="UP000004358">
    <property type="component" value="Unassembled WGS sequence"/>
</dbReference>
<reference evidence="2 3" key="1">
    <citation type="submission" date="2006-02" db="EMBL/GenBank/DDBJ databases">
        <authorList>
            <person name="Amann R."/>
            <person name="Ferriera S."/>
            <person name="Johnson J."/>
            <person name="Kravitz S."/>
            <person name="Halpern A."/>
            <person name="Remington K."/>
            <person name="Beeson K."/>
            <person name="Tran B."/>
            <person name="Rogers Y.-H."/>
            <person name="Friedman R."/>
            <person name="Venter J.C."/>
        </authorList>
    </citation>
    <scope>NUCLEOTIDE SEQUENCE [LARGE SCALE GENOMIC DNA]</scope>
    <source>
        <strain evidence="2 3">DSM 3645</strain>
    </source>
</reference>
<organism evidence="2 3">
    <name type="scientific">Blastopirellula marina DSM 3645</name>
    <dbReference type="NCBI Taxonomy" id="314230"/>
    <lineage>
        <taxon>Bacteria</taxon>
        <taxon>Pseudomonadati</taxon>
        <taxon>Planctomycetota</taxon>
        <taxon>Planctomycetia</taxon>
        <taxon>Pirellulales</taxon>
        <taxon>Pirellulaceae</taxon>
        <taxon>Blastopirellula</taxon>
    </lineage>
</organism>
<comment type="caution">
    <text evidence="2">The sequence shown here is derived from an EMBL/GenBank/DDBJ whole genome shotgun (WGS) entry which is preliminary data.</text>
</comment>
<feature type="compositionally biased region" description="Basic and acidic residues" evidence="1">
    <location>
        <begin position="1"/>
        <end position="12"/>
    </location>
</feature>
<evidence type="ECO:0000313" key="2">
    <source>
        <dbReference type="EMBL" id="EAQ79545.1"/>
    </source>
</evidence>
<protein>
    <submittedName>
        <fullName evidence="2">Uncharacterized protein</fullName>
    </submittedName>
</protein>
<evidence type="ECO:0000256" key="1">
    <source>
        <dbReference type="SAM" id="MobiDB-lite"/>
    </source>
</evidence>
<sequence>MPKGKNRYERVNLRFPQARPLASRDSTLKE</sequence>